<dbReference type="CDD" id="cd03362">
    <property type="entry name" value="TOPRIM_TopoIA_TopoIII"/>
    <property type="match status" value="1"/>
</dbReference>
<dbReference type="SUPFAM" id="SSF56712">
    <property type="entry name" value="Prokaryotic type I DNA topoisomerase"/>
    <property type="match status" value="1"/>
</dbReference>
<keyword evidence="5 8" id="KW-0799">Topoisomerase</keyword>
<evidence type="ECO:0000313" key="12">
    <source>
        <dbReference type="EMBL" id="SUJ13289.1"/>
    </source>
</evidence>
<accession>A0A380C5R0</accession>
<dbReference type="NCBIfam" id="TIGR01056">
    <property type="entry name" value="topB"/>
    <property type="match status" value="1"/>
</dbReference>
<evidence type="ECO:0000259" key="10">
    <source>
        <dbReference type="PROSITE" id="PS52039"/>
    </source>
</evidence>
<dbReference type="GO" id="GO:0006310">
    <property type="term" value="P:DNA recombination"/>
    <property type="evidence" value="ECO:0007669"/>
    <property type="project" value="TreeGrafter"/>
</dbReference>
<dbReference type="EMBL" id="BKAV01000022">
    <property type="protein sequence ID" value="GEQ00863.1"/>
    <property type="molecule type" value="Genomic_DNA"/>
</dbReference>
<feature type="domain" description="Toprim" evidence="9">
    <location>
        <begin position="2"/>
        <end position="135"/>
    </location>
</feature>
<feature type="site" description="Interaction with DNA" evidence="8">
    <location>
        <position position="60"/>
    </location>
</feature>
<feature type="domain" description="Topo IA-type catalytic" evidence="10">
    <location>
        <begin position="152"/>
        <end position="581"/>
    </location>
</feature>
<dbReference type="EMBL" id="UGZE01000001">
    <property type="protein sequence ID" value="SUJ13289.1"/>
    <property type="molecule type" value="Genomic_DNA"/>
</dbReference>
<dbReference type="InterPro" id="IPR005738">
    <property type="entry name" value="TopoIII"/>
</dbReference>
<dbReference type="GO" id="GO:0006265">
    <property type="term" value="P:DNA topological change"/>
    <property type="evidence" value="ECO:0007669"/>
    <property type="project" value="UniProtKB-UniRule"/>
</dbReference>
<keyword evidence="14" id="KW-1185">Reference proteome</keyword>
<reference evidence="12 13" key="1">
    <citation type="submission" date="2018-06" db="EMBL/GenBank/DDBJ databases">
        <authorList>
            <consortium name="Pathogen Informatics"/>
            <person name="Doyle S."/>
        </authorList>
    </citation>
    <scope>NUCLEOTIDE SEQUENCE [LARGE SCALE GENOMIC DNA]</scope>
    <source>
        <strain evidence="12 13">NCTC12413</strain>
    </source>
</reference>
<dbReference type="GO" id="GO:0000287">
    <property type="term" value="F:magnesium ion binding"/>
    <property type="evidence" value="ECO:0007669"/>
    <property type="project" value="UniProtKB-UniRule"/>
</dbReference>
<gene>
    <name evidence="8 12" type="primary">topB</name>
    <name evidence="12" type="ORF">NCTC12413_00696</name>
    <name evidence="11" type="ORF">SAR03_19000</name>
</gene>
<dbReference type="PRINTS" id="PR00417">
    <property type="entry name" value="PRTPISMRASEI"/>
</dbReference>
<dbReference type="RefSeq" id="WP_103388493.1">
    <property type="nucleotide sequence ID" value="NZ_BKAV01000022.1"/>
</dbReference>
<dbReference type="InterPro" id="IPR023405">
    <property type="entry name" value="Topo_IA_core_domain"/>
</dbReference>
<evidence type="ECO:0000256" key="2">
    <source>
        <dbReference type="ARBA" id="ARBA00009446"/>
    </source>
</evidence>
<keyword evidence="7 8" id="KW-0413">Isomerase</keyword>
<dbReference type="CDD" id="cd00186">
    <property type="entry name" value="TOP1Ac"/>
    <property type="match status" value="1"/>
</dbReference>
<feature type="site" description="Interaction with DNA" evidence="8">
    <location>
        <position position="175"/>
    </location>
</feature>
<dbReference type="Gene3D" id="3.40.50.140">
    <property type="match status" value="1"/>
</dbReference>
<evidence type="ECO:0000256" key="5">
    <source>
        <dbReference type="ARBA" id="ARBA00023029"/>
    </source>
</evidence>
<comment type="function">
    <text evidence="8">Releases the supercoiling and torsional tension of DNA, which is introduced during the DNA replication and transcription, by transiently cleaving and rejoining one strand of the DNA duplex. Introduces a single-strand break via transesterification at a target site in duplex DNA. The scissile phosphodiester is attacked by the catalytic tyrosine of the enzyme, resulting in the formation of a DNA-(5'-phosphotyrosyl)-enzyme intermediate and the expulsion of a 3'-OH DNA strand. The free DNA strand then undergoes passage around the unbroken strand, thus removing DNA supercoils. Finally, in the religation step, the DNA 3'-OH attacks the covalent intermediate to expel the active-site tyrosine and restore the DNA phosphodiester backbone.</text>
</comment>
<evidence type="ECO:0000313" key="11">
    <source>
        <dbReference type="EMBL" id="GEQ00863.1"/>
    </source>
</evidence>
<dbReference type="GO" id="GO:0043597">
    <property type="term" value="C:cytoplasmic replication fork"/>
    <property type="evidence" value="ECO:0007669"/>
    <property type="project" value="TreeGrafter"/>
</dbReference>
<dbReference type="OrthoDB" id="9803554at2"/>
<dbReference type="Proteomes" id="UP000254956">
    <property type="component" value="Unassembled WGS sequence"/>
</dbReference>
<evidence type="ECO:0000256" key="3">
    <source>
        <dbReference type="ARBA" id="ARBA00022723"/>
    </source>
</evidence>
<comment type="catalytic activity">
    <reaction evidence="1 8">
        <text>ATP-independent breakage of single-stranded DNA, followed by passage and rejoining.</text>
        <dbReference type="EC" id="5.6.2.1"/>
    </reaction>
</comment>
<dbReference type="PROSITE" id="PS00396">
    <property type="entry name" value="TOPO_IA_1"/>
    <property type="match status" value="1"/>
</dbReference>
<proteinExistence type="inferred from homology"/>
<dbReference type="SMART" id="SM00437">
    <property type="entry name" value="TOP1Ac"/>
    <property type="match status" value="1"/>
</dbReference>
<evidence type="ECO:0000256" key="7">
    <source>
        <dbReference type="ARBA" id="ARBA00023235"/>
    </source>
</evidence>
<dbReference type="PROSITE" id="PS52039">
    <property type="entry name" value="TOPO_IA_2"/>
    <property type="match status" value="1"/>
</dbReference>
<evidence type="ECO:0000313" key="14">
    <source>
        <dbReference type="Proteomes" id="UP000321598"/>
    </source>
</evidence>
<dbReference type="Gene3D" id="1.10.460.10">
    <property type="entry name" value="Topoisomerase I, domain 2"/>
    <property type="match status" value="1"/>
</dbReference>
<evidence type="ECO:0000256" key="1">
    <source>
        <dbReference type="ARBA" id="ARBA00000213"/>
    </source>
</evidence>
<dbReference type="SMART" id="SM00436">
    <property type="entry name" value="TOP1Bc"/>
    <property type="match status" value="1"/>
</dbReference>
<keyword evidence="6 8" id="KW-0238">DNA-binding</keyword>
<evidence type="ECO:0000256" key="6">
    <source>
        <dbReference type="ARBA" id="ARBA00023125"/>
    </source>
</evidence>
<dbReference type="PROSITE" id="PS50880">
    <property type="entry name" value="TOPRIM"/>
    <property type="match status" value="1"/>
</dbReference>
<dbReference type="PANTHER" id="PTHR11390">
    <property type="entry name" value="PROKARYOTIC DNA TOPOISOMERASE"/>
    <property type="match status" value="1"/>
</dbReference>
<protein>
    <recommendedName>
        <fullName evidence="8">DNA topoisomerase 3</fullName>
        <ecNumber evidence="8">5.6.2.1</ecNumber>
    </recommendedName>
    <alternativeName>
        <fullName evidence="8">DNA topoisomerase III</fullName>
    </alternativeName>
</protein>
<dbReference type="STRING" id="1212545.SARL_02545"/>
<reference evidence="11 14" key="2">
    <citation type="submission" date="2019-07" db="EMBL/GenBank/DDBJ databases">
        <title>Whole genome shotgun sequence of Staphylococcus arlettae NBRC 109765.</title>
        <authorList>
            <person name="Hosoyama A."/>
            <person name="Uohara A."/>
            <person name="Ohji S."/>
            <person name="Ichikawa N."/>
        </authorList>
    </citation>
    <scope>NUCLEOTIDE SEQUENCE [LARGE SCALE GENOMIC DNA]</scope>
    <source>
        <strain evidence="11 14">NBRC 109765</strain>
    </source>
</reference>
<evidence type="ECO:0000256" key="4">
    <source>
        <dbReference type="ARBA" id="ARBA00022842"/>
    </source>
</evidence>
<dbReference type="InterPro" id="IPR000380">
    <property type="entry name" value="Topo_IA"/>
</dbReference>
<comment type="cofactor">
    <cofactor evidence="8">
        <name>Mg(2+)</name>
        <dbReference type="ChEBI" id="CHEBI:18420"/>
    </cofactor>
</comment>
<dbReference type="Pfam" id="PF01751">
    <property type="entry name" value="Toprim"/>
    <property type="match status" value="1"/>
</dbReference>
<feature type="active site" description="O-(5'-phospho-DNA)-tyrosine intermediate" evidence="8">
    <location>
        <position position="305"/>
    </location>
</feature>
<dbReference type="NCBIfam" id="NF005829">
    <property type="entry name" value="PRK07726.1"/>
    <property type="match status" value="1"/>
</dbReference>
<feature type="binding site" evidence="8">
    <location>
        <position position="104"/>
    </location>
    <ligand>
        <name>Mg(2+)</name>
        <dbReference type="ChEBI" id="CHEBI:18420"/>
        <note>catalytic</note>
    </ligand>
</feature>
<evidence type="ECO:0000259" key="9">
    <source>
        <dbReference type="PROSITE" id="PS50880"/>
    </source>
</evidence>
<dbReference type="Pfam" id="PF01131">
    <property type="entry name" value="Topoisom_bac"/>
    <property type="match status" value="1"/>
</dbReference>
<feature type="site" description="Interaction with DNA" evidence="8">
    <location>
        <position position="307"/>
    </location>
</feature>
<keyword evidence="4 8" id="KW-0460">Magnesium</keyword>
<dbReference type="Gene3D" id="1.10.290.10">
    <property type="entry name" value="Topoisomerase I, domain 4"/>
    <property type="match status" value="1"/>
</dbReference>
<dbReference type="PANTHER" id="PTHR11390:SF21">
    <property type="entry name" value="DNA TOPOISOMERASE 3-ALPHA"/>
    <property type="match status" value="1"/>
</dbReference>
<dbReference type="InterPro" id="IPR006171">
    <property type="entry name" value="TOPRIM_dom"/>
</dbReference>
<keyword evidence="3 8" id="KW-0479">Metal-binding</keyword>
<dbReference type="InterPro" id="IPR003602">
    <property type="entry name" value="Topo_IA_DNA-bd_dom"/>
</dbReference>
<dbReference type="SMART" id="SM00493">
    <property type="entry name" value="TOPRIM"/>
    <property type="match status" value="1"/>
</dbReference>
<dbReference type="EC" id="5.6.2.1" evidence="8"/>
<dbReference type="GO" id="GO:0003677">
    <property type="term" value="F:DNA binding"/>
    <property type="evidence" value="ECO:0007669"/>
    <property type="project" value="UniProtKB-KW"/>
</dbReference>
<dbReference type="Gene3D" id="2.70.20.10">
    <property type="entry name" value="Topoisomerase I, domain 3"/>
    <property type="match status" value="1"/>
</dbReference>
<sequence>MKSLILAEKPSVGKDIAKALNINEGKNGYFENNRYIVTWALGHLVTNATPEQYDKAYQEWKLADLPIIPSTMKTVVIAKTKKQFQTVKALINKQSVNEIIIATDAGREGELVARLILDKVHNTKPIKRLWISSVTPKAIKDGFNKLKDGRQYNNLYQAALARSEADWIVGINATRALTTKYDAQLSLGRVQTPTIQLVQMRQNEINQFQPETYYTLNIEVEGLKFNCTTPKQHKNKDVFADISEKVKHQTASIQSIERKAKKAYPQKLYNLTDLQQDAYKRFRFNPKETLNTLQVLYERHKLVTYPRTDSNYLTDDMVSTLKDRLKAIVGTDLKEHAKAQLSRSFNTRDKFINNQKVSDHHAIIPTEVRADLNTLSPKEQKVYMLIAQSFLENIMPPYQYEAVDIVINIGEYSFSFNGQVPQQLGFKALYDNEQHNFALNSNWQQGTTLSVSRTHIAEHETTAPSYFNEGSLLKAMENPQKFFDFKDSKHAQSLKQAGGIGTVATRADIIDKLFNMNAIESRDGKIKVSQKGKQILELAPQALTSPILTAEWEDKLTRIEKGQYSAKQFMAEMRDFTQTVVTDIKNNEQKYKHDNLTTTECPTCGKFMIKVNTKQGSMLVCQDPKCKTKKNVQRKTNARCPNCHKKMTLFGRGKDATYRCVCGHTETQTQMDQRHKNKKNAKVSKKDMKKYLNNNEGIENNPFQDALKGLKF</sequence>
<dbReference type="HAMAP" id="MF_00953">
    <property type="entry name" value="Topoisom_3_prok"/>
    <property type="match status" value="1"/>
</dbReference>
<dbReference type="Proteomes" id="UP000321598">
    <property type="component" value="Unassembled WGS sequence"/>
</dbReference>
<dbReference type="InterPro" id="IPR003601">
    <property type="entry name" value="Topo_IA_2"/>
</dbReference>
<comment type="caution">
    <text evidence="8">Lacks conserved residue(s) required for the propagation of feature annotation.</text>
</comment>
<dbReference type="GO" id="GO:0003917">
    <property type="term" value="F:DNA topoisomerase type I (single strand cut, ATP-independent) activity"/>
    <property type="evidence" value="ECO:0007669"/>
    <property type="project" value="UniProtKB-UniRule"/>
</dbReference>
<dbReference type="GO" id="GO:0006281">
    <property type="term" value="P:DNA repair"/>
    <property type="evidence" value="ECO:0007669"/>
    <property type="project" value="TreeGrafter"/>
</dbReference>
<dbReference type="InterPro" id="IPR013825">
    <property type="entry name" value="Topo_IA_cen_sub2"/>
</dbReference>
<dbReference type="InterPro" id="IPR013826">
    <property type="entry name" value="Topo_IA_cen_sub3"/>
</dbReference>
<dbReference type="InterPro" id="IPR023406">
    <property type="entry name" value="Topo_IA_AS"/>
</dbReference>
<feature type="region of interest" description="Interaction with DNA" evidence="8">
    <location>
        <begin position="186"/>
        <end position="191"/>
    </location>
</feature>
<feature type="binding site" evidence="8">
    <location>
        <position position="8"/>
    </location>
    <ligand>
        <name>Mg(2+)</name>
        <dbReference type="ChEBI" id="CHEBI:18420"/>
        <note>catalytic</note>
    </ligand>
</feature>
<name>A0A380C5R0_9STAP</name>
<evidence type="ECO:0000256" key="8">
    <source>
        <dbReference type="HAMAP-Rule" id="MF_00953"/>
    </source>
</evidence>
<comment type="similarity">
    <text evidence="2 8">Belongs to the type IA topoisomerase family.</text>
</comment>
<dbReference type="InterPro" id="IPR013497">
    <property type="entry name" value="Topo_IA_cen"/>
</dbReference>
<organism evidence="12 13">
    <name type="scientific">Staphylococcus arlettae</name>
    <dbReference type="NCBI Taxonomy" id="29378"/>
    <lineage>
        <taxon>Bacteria</taxon>
        <taxon>Bacillati</taxon>
        <taxon>Bacillota</taxon>
        <taxon>Bacilli</taxon>
        <taxon>Bacillales</taxon>
        <taxon>Staphylococcaceae</taxon>
        <taxon>Staphylococcus</taxon>
    </lineage>
</organism>
<feature type="site" description="Interaction with DNA" evidence="8">
    <location>
        <position position="167"/>
    </location>
</feature>
<dbReference type="AlphaFoldDB" id="A0A380C5R0"/>
<evidence type="ECO:0000313" key="13">
    <source>
        <dbReference type="Proteomes" id="UP000254956"/>
    </source>
</evidence>
<dbReference type="InterPro" id="IPR034144">
    <property type="entry name" value="TOPRIM_TopoIII"/>
</dbReference>
<dbReference type="InterPro" id="IPR013824">
    <property type="entry name" value="Topo_IA_cen_sub1"/>
</dbReference>